<comment type="subunit">
    <text evidence="9">Part of the heterodimeric THUMPD2-TRM112 methyltransferase complex; this complex forms an active tRNA methyltransferase, where TRMT112 acts as an activator of the catalytic subunit THUMPD2.</text>
</comment>
<dbReference type="CDD" id="cd02440">
    <property type="entry name" value="AdoMet_MTases"/>
    <property type="match status" value="1"/>
</dbReference>
<evidence type="ECO:0000256" key="5">
    <source>
        <dbReference type="ARBA" id="ARBA00022884"/>
    </source>
</evidence>
<feature type="compositionally biased region" description="Low complexity" evidence="13">
    <location>
        <begin position="111"/>
        <end position="123"/>
    </location>
</feature>
<sequence length="664" mass="69954">MEKPLVGGDRGSLREQQQRRLACAEAKEEQTRLPRPSRRRPAPPRGAARGTSAPRVPLPPPAPPPPQPAGRGSWGQPRRGGSAVGGGGAAVTEPGPGTPVPRRSAPHPGCAGAAVRSVRAAAAPGTPPLPHAPGCPERGPADRPRLRWQSPPRGGPDRARGPLRTRGASARAPRARGATAPPPPGGPAAAAGAGSLPAGPPALLPPRRPHGGAGRGRAGGQDGGAGPAVLLHGGARAGALPGAGGARAAGRHRGKMLHEIKSLVVEEPTYWLDVISVWRNFHGHEGKNDDTSQENQLPLKRKSEEETNIAAKRQKAERVRETVSEERQVEAGERCVWGQGCCTESVDSSEDPSKCSGEEEPAVNEQPSFSFRVSCRCSGAIAKVLTSQEVGRAIGTALMKQCGWRADLRDPDLEIFVHLNDIHSVVGIPLFRLPLANREYIKTAGLRSTIAWAMASLAEISAGAFVLDPMCGLGTILVEAAKEWPEACYWGADISDSQLEGADVNIRTAGLMDKIELLKASVKALPLPSESFDAVISDIPFGKKFKITKDIQLLPDILQEMERVLRVGGTVVLLLSQDLHKRMDGVTRRAGNDAPNTISETGTAEALNADGNSSSLVNGAEESFLSGRQTCFGSLVPDGIYEVSLGKTDAFIYKYRKVCAAGAR</sequence>
<keyword evidence="3" id="KW-0489">Methyltransferase</keyword>
<evidence type="ECO:0000313" key="16">
    <source>
        <dbReference type="Proteomes" id="UP000694562"/>
    </source>
</evidence>
<feature type="compositionally biased region" description="Gly residues" evidence="13">
    <location>
        <begin position="211"/>
        <end position="226"/>
    </location>
</feature>
<dbReference type="InterPro" id="IPR029063">
    <property type="entry name" value="SAM-dependent_MTases_sf"/>
</dbReference>
<comment type="function">
    <text evidence="8">Catalytic subunit of the THUMPD2-TRM112 methyltransferase complex, that specifically mediates the S-adenosyl-L-methionine-dependent N(2)-methylation of guanosine nucleotides, most probably at position 72 (m2G72), in the U6snRNA of the major spliceosome. This modification in the U6 snRNA affects the constitutive splicing efficiency of introns that have suboptimal splice sites and can impact final mRNA levels.</text>
</comment>
<evidence type="ECO:0000256" key="7">
    <source>
        <dbReference type="ARBA" id="ARBA00050381"/>
    </source>
</evidence>
<dbReference type="AlphaFoldDB" id="A0A8C4XQM6"/>
<evidence type="ECO:0000256" key="3">
    <source>
        <dbReference type="ARBA" id="ARBA00022603"/>
    </source>
</evidence>
<dbReference type="PANTHER" id="PTHR14911">
    <property type="entry name" value="THUMP DOMAIN-CONTAINING"/>
    <property type="match status" value="1"/>
</dbReference>
<keyword evidence="4" id="KW-0808">Transferase</keyword>
<evidence type="ECO:0000256" key="13">
    <source>
        <dbReference type="SAM" id="MobiDB-lite"/>
    </source>
</evidence>
<evidence type="ECO:0000256" key="2">
    <source>
        <dbReference type="ARBA" id="ARBA00008361"/>
    </source>
</evidence>
<dbReference type="GO" id="GO:0043527">
    <property type="term" value="C:tRNA methyltransferase complex"/>
    <property type="evidence" value="ECO:0007669"/>
    <property type="project" value="UniProtKB-ARBA"/>
</dbReference>
<comment type="subcellular location">
    <subcellularLocation>
        <location evidence="1">Nucleus</location>
    </subcellularLocation>
</comment>
<feature type="compositionally biased region" description="Pro residues" evidence="13">
    <location>
        <begin position="56"/>
        <end position="68"/>
    </location>
</feature>
<feature type="region of interest" description="Disordered" evidence="13">
    <location>
        <begin position="1"/>
        <end position="232"/>
    </location>
</feature>
<dbReference type="InterPro" id="IPR000241">
    <property type="entry name" value="RlmKL-like_Mtase"/>
</dbReference>
<dbReference type="Gene3D" id="3.40.50.150">
    <property type="entry name" value="Vaccinia Virus protein VP39"/>
    <property type="match status" value="1"/>
</dbReference>
<dbReference type="CDD" id="cd11715">
    <property type="entry name" value="THUMP_AdoMetMT"/>
    <property type="match status" value="1"/>
</dbReference>
<dbReference type="SUPFAM" id="SSF143437">
    <property type="entry name" value="THUMP domain-like"/>
    <property type="match status" value="1"/>
</dbReference>
<proteinExistence type="inferred from homology"/>
<dbReference type="GO" id="GO:0005634">
    <property type="term" value="C:nucleus"/>
    <property type="evidence" value="ECO:0007669"/>
    <property type="project" value="UniProtKB-SubCell"/>
</dbReference>
<evidence type="ECO:0000259" key="14">
    <source>
        <dbReference type="PROSITE" id="PS51165"/>
    </source>
</evidence>
<evidence type="ECO:0000256" key="1">
    <source>
        <dbReference type="ARBA" id="ARBA00004123"/>
    </source>
</evidence>
<evidence type="ECO:0000256" key="4">
    <source>
        <dbReference type="ARBA" id="ARBA00022679"/>
    </source>
</evidence>
<name>A0A8C4XQM6_FALTI</name>
<dbReference type="InterPro" id="IPR004114">
    <property type="entry name" value="THUMP_dom"/>
</dbReference>
<dbReference type="OrthoDB" id="2013972at2759"/>
<evidence type="ECO:0000256" key="11">
    <source>
        <dbReference type="ARBA" id="ARBA00077987"/>
    </source>
</evidence>
<accession>A0A8C4XQM6</accession>
<feature type="compositionally biased region" description="Low complexity" evidence="13">
    <location>
        <begin position="162"/>
        <end position="179"/>
    </location>
</feature>
<comment type="catalytic activity">
    <reaction evidence="7">
        <text>guanosine in U6 snRNA + S-adenosyl-L-methionine = N(2)-methylguanosine in U6 snRNA + S-adenosyl-L-homocysteine + H(+)</text>
        <dbReference type="Rhea" id="RHEA:83423"/>
        <dbReference type="Rhea" id="RHEA-COMP:20128"/>
        <dbReference type="Rhea" id="RHEA-COMP:20129"/>
        <dbReference type="ChEBI" id="CHEBI:15378"/>
        <dbReference type="ChEBI" id="CHEBI:57856"/>
        <dbReference type="ChEBI" id="CHEBI:59789"/>
        <dbReference type="ChEBI" id="CHEBI:74269"/>
        <dbReference type="ChEBI" id="CHEBI:74481"/>
    </reaction>
    <physiologicalReaction direction="left-to-right" evidence="7">
        <dbReference type="Rhea" id="RHEA:83424"/>
    </physiologicalReaction>
</comment>
<feature type="domain" description="THUMP" evidence="14">
    <location>
        <begin position="317"/>
        <end position="430"/>
    </location>
</feature>
<evidence type="ECO:0000256" key="8">
    <source>
        <dbReference type="ARBA" id="ARBA00055679"/>
    </source>
</evidence>
<dbReference type="GO" id="GO:0016423">
    <property type="term" value="F:tRNA (guanine) methyltransferase activity"/>
    <property type="evidence" value="ECO:0007669"/>
    <property type="project" value="TreeGrafter"/>
</dbReference>
<organism evidence="15 16">
    <name type="scientific">Falco tinnunculus</name>
    <name type="common">Common kestrel</name>
    <dbReference type="NCBI Taxonomy" id="100819"/>
    <lineage>
        <taxon>Eukaryota</taxon>
        <taxon>Metazoa</taxon>
        <taxon>Chordata</taxon>
        <taxon>Craniata</taxon>
        <taxon>Vertebrata</taxon>
        <taxon>Euteleostomi</taxon>
        <taxon>Archelosauria</taxon>
        <taxon>Archosauria</taxon>
        <taxon>Dinosauria</taxon>
        <taxon>Saurischia</taxon>
        <taxon>Theropoda</taxon>
        <taxon>Coelurosauria</taxon>
        <taxon>Aves</taxon>
        <taxon>Neognathae</taxon>
        <taxon>Neoaves</taxon>
        <taxon>Telluraves</taxon>
        <taxon>Australaves</taxon>
        <taxon>Falconiformes</taxon>
        <taxon>Falconidae</taxon>
        <taxon>Falco</taxon>
    </lineage>
</organism>
<dbReference type="SMART" id="SM00981">
    <property type="entry name" value="THUMP"/>
    <property type="match status" value="1"/>
</dbReference>
<feature type="region of interest" description="Disordered" evidence="13">
    <location>
        <begin position="285"/>
        <end position="314"/>
    </location>
</feature>
<feature type="compositionally biased region" description="Low complexity" evidence="13">
    <location>
        <begin position="45"/>
        <end position="55"/>
    </location>
</feature>
<dbReference type="FunFam" id="3.40.50.150:FF:000177">
    <property type="entry name" value="THUMP domain containing 2, isoform CRA_b"/>
    <property type="match status" value="1"/>
</dbReference>
<dbReference type="Pfam" id="PF01170">
    <property type="entry name" value="UPF0020"/>
    <property type="match status" value="1"/>
</dbReference>
<reference evidence="15" key="1">
    <citation type="submission" date="2025-08" db="UniProtKB">
        <authorList>
            <consortium name="Ensembl"/>
        </authorList>
    </citation>
    <scope>IDENTIFICATION</scope>
</reference>
<comment type="similarity">
    <text evidence="2">Belongs to the methyltransferase superfamily.</text>
</comment>
<reference evidence="15" key="2">
    <citation type="submission" date="2025-09" db="UniProtKB">
        <authorList>
            <consortium name="Ensembl"/>
        </authorList>
    </citation>
    <scope>IDENTIFICATION</scope>
</reference>
<keyword evidence="6" id="KW-0539">Nucleus</keyword>
<keyword evidence="5 12" id="KW-0694">RNA-binding</keyword>
<dbReference type="Pfam" id="PF02926">
    <property type="entry name" value="THUMP"/>
    <property type="match status" value="1"/>
</dbReference>
<dbReference type="PANTHER" id="PTHR14911:SF1">
    <property type="entry name" value="THUMP DOMAIN-CONTAINING PROTEIN 2"/>
    <property type="match status" value="1"/>
</dbReference>
<dbReference type="SUPFAM" id="SSF53335">
    <property type="entry name" value="S-adenosyl-L-methionine-dependent methyltransferases"/>
    <property type="match status" value="1"/>
</dbReference>
<feature type="compositionally biased region" description="Low complexity" evidence="13">
    <location>
        <begin position="187"/>
        <end position="197"/>
    </location>
</feature>
<evidence type="ECO:0000256" key="10">
    <source>
        <dbReference type="ARBA" id="ARBA00072638"/>
    </source>
</evidence>
<keyword evidence="16" id="KW-1185">Reference proteome</keyword>
<dbReference type="Ensembl" id="ENSFTIT00000015196.1">
    <property type="protein sequence ID" value="ENSFTIP00000014580.1"/>
    <property type="gene ID" value="ENSFTIG00000009689.1"/>
</dbReference>
<evidence type="ECO:0000256" key="6">
    <source>
        <dbReference type="ARBA" id="ARBA00023242"/>
    </source>
</evidence>
<dbReference type="Gene3D" id="3.30.2130.30">
    <property type="match status" value="1"/>
</dbReference>
<evidence type="ECO:0000256" key="12">
    <source>
        <dbReference type="PROSITE-ProRule" id="PRU00529"/>
    </source>
</evidence>
<evidence type="ECO:0000256" key="9">
    <source>
        <dbReference type="ARBA" id="ARBA00065362"/>
    </source>
</evidence>
<dbReference type="GO" id="GO:0003723">
    <property type="term" value="F:RNA binding"/>
    <property type="evidence" value="ECO:0007669"/>
    <property type="project" value="UniProtKB-UniRule"/>
</dbReference>
<dbReference type="PROSITE" id="PS51165">
    <property type="entry name" value="THUMP"/>
    <property type="match status" value="1"/>
</dbReference>
<dbReference type="Proteomes" id="UP000694562">
    <property type="component" value="Unplaced"/>
</dbReference>
<protein>
    <recommendedName>
        <fullName evidence="10">U6 snRNA (guanine-N(2))-methyltransferase THUMPD2</fullName>
    </recommendedName>
    <alternativeName>
        <fullName evidence="11">THUMP domain-containing protein 2</fullName>
    </alternativeName>
</protein>
<evidence type="ECO:0000313" key="15">
    <source>
        <dbReference type="Ensembl" id="ENSFTIP00000014580.1"/>
    </source>
</evidence>
<dbReference type="GO" id="GO:0030488">
    <property type="term" value="P:tRNA methylation"/>
    <property type="evidence" value="ECO:0007669"/>
    <property type="project" value="TreeGrafter"/>
</dbReference>